<accession>A0A4R0JJR2</accession>
<reference evidence="3 4" key="1">
    <citation type="submission" date="2019-02" db="EMBL/GenBank/DDBJ databases">
        <title>Kribbella capetownensis sp. nov. and Kribbella speibonae sp. nov., isolated from soil.</title>
        <authorList>
            <person name="Curtis S.M."/>
            <person name="Norton I."/>
            <person name="Everest G.J."/>
            <person name="Meyers P.R."/>
        </authorList>
    </citation>
    <scope>NUCLEOTIDE SEQUENCE [LARGE SCALE GENOMIC DNA]</scope>
    <source>
        <strain evidence="3 4">NRRL B-24813</strain>
    </source>
</reference>
<evidence type="ECO:0000256" key="1">
    <source>
        <dbReference type="SAM" id="MobiDB-lite"/>
    </source>
</evidence>
<dbReference type="EMBL" id="SJKB01000030">
    <property type="protein sequence ID" value="TCC47343.1"/>
    <property type="molecule type" value="Genomic_DNA"/>
</dbReference>
<feature type="domain" description="6-phosphogluconate dehydrogenase NADP-binding" evidence="2">
    <location>
        <begin position="31"/>
        <end position="80"/>
    </location>
</feature>
<sequence length="101" mass="10615">MAAAPVLEQMGRRAEDAGDRRSQGDDAAIVDVALVGAGRIGLPIVRNLVRAGHAVIAYDVRDEREQDVRAVGATWSDHVTGALVLLTVLPGNPEPDPEAPV</sequence>
<evidence type="ECO:0000313" key="3">
    <source>
        <dbReference type="EMBL" id="TCC47343.1"/>
    </source>
</evidence>
<protein>
    <recommendedName>
        <fullName evidence="2">6-phosphogluconate dehydrogenase NADP-binding domain-containing protein</fullName>
    </recommendedName>
</protein>
<dbReference type="InterPro" id="IPR006115">
    <property type="entry name" value="6PGDH_NADP-bd"/>
</dbReference>
<gene>
    <name evidence="3" type="ORF">E0H73_43160</name>
</gene>
<dbReference type="InterPro" id="IPR036291">
    <property type="entry name" value="NAD(P)-bd_dom_sf"/>
</dbReference>
<feature type="compositionally biased region" description="Basic and acidic residues" evidence="1">
    <location>
        <begin position="10"/>
        <end position="23"/>
    </location>
</feature>
<comment type="caution">
    <text evidence="3">The sequence shown here is derived from an EMBL/GenBank/DDBJ whole genome shotgun (WGS) entry which is preliminary data.</text>
</comment>
<dbReference type="Pfam" id="PF03446">
    <property type="entry name" value="NAD_binding_2"/>
    <property type="match status" value="1"/>
</dbReference>
<name>A0A4R0JJR2_9ACTN</name>
<organism evidence="3 4">
    <name type="scientific">Kribbella pittospori</name>
    <dbReference type="NCBI Taxonomy" id="722689"/>
    <lineage>
        <taxon>Bacteria</taxon>
        <taxon>Bacillati</taxon>
        <taxon>Actinomycetota</taxon>
        <taxon>Actinomycetes</taxon>
        <taxon>Propionibacteriales</taxon>
        <taxon>Kribbellaceae</taxon>
        <taxon>Kribbella</taxon>
    </lineage>
</organism>
<dbReference type="GO" id="GO:0050661">
    <property type="term" value="F:NADP binding"/>
    <property type="evidence" value="ECO:0007669"/>
    <property type="project" value="InterPro"/>
</dbReference>
<evidence type="ECO:0000313" key="4">
    <source>
        <dbReference type="Proteomes" id="UP000291144"/>
    </source>
</evidence>
<proteinExistence type="predicted"/>
<dbReference type="AlphaFoldDB" id="A0A4R0JJR2"/>
<dbReference type="Proteomes" id="UP000291144">
    <property type="component" value="Unassembled WGS sequence"/>
</dbReference>
<evidence type="ECO:0000259" key="2">
    <source>
        <dbReference type="Pfam" id="PF03446"/>
    </source>
</evidence>
<keyword evidence="4" id="KW-1185">Reference proteome</keyword>
<dbReference type="Gene3D" id="3.40.50.720">
    <property type="entry name" value="NAD(P)-binding Rossmann-like Domain"/>
    <property type="match status" value="1"/>
</dbReference>
<dbReference type="SUPFAM" id="SSF51735">
    <property type="entry name" value="NAD(P)-binding Rossmann-fold domains"/>
    <property type="match status" value="1"/>
</dbReference>
<feature type="region of interest" description="Disordered" evidence="1">
    <location>
        <begin position="1"/>
        <end position="23"/>
    </location>
</feature>
<dbReference type="OrthoDB" id="5176214at2"/>